<evidence type="ECO:0000256" key="1">
    <source>
        <dbReference type="ARBA" id="ARBA00001936"/>
    </source>
</evidence>
<dbReference type="InterPro" id="IPR044034">
    <property type="entry name" value="NAC-like_UBA"/>
</dbReference>
<dbReference type="Proteomes" id="UP001311232">
    <property type="component" value="Unassembled WGS sequence"/>
</dbReference>
<keyword evidence="8 13" id="KW-0235">DNA replication</keyword>
<reference evidence="17 18" key="1">
    <citation type="submission" date="2021-06" db="EMBL/GenBank/DDBJ databases">
        <authorList>
            <person name="Palmer J.M."/>
        </authorList>
    </citation>
    <scope>NUCLEOTIDE SEQUENCE [LARGE SCALE GENOMIC DNA]</scope>
    <source>
        <strain evidence="17 18">MEX-2019</strain>
        <tissue evidence="17">Muscle</tissue>
    </source>
</reference>
<dbReference type="PROSITE" id="PS51151">
    <property type="entry name" value="NAC_AB"/>
    <property type="match status" value="1"/>
</dbReference>
<evidence type="ECO:0000256" key="10">
    <source>
        <dbReference type="ARBA" id="ARBA00022833"/>
    </source>
</evidence>
<dbReference type="NCBIfam" id="TIGR00335">
    <property type="entry name" value="primase_sml"/>
    <property type="match status" value="1"/>
</dbReference>
<feature type="compositionally biased region" description="Acidic residues" evidence="15">
    <location>
        <begin position="437"/>
        <end position="450"/>
    </location>
</feature>
<comment type="similarity">
    <text evidence="3 13">Belongs to the eukaryotic-type primase small subunit family.</text>
</comment>
<dbReference type="CDD" id="cd04860">
    <property type="entry name" value="AE_Prim_S"/>
    <property type="match status" value="1"/>
</dbReference>
<evidence type="ECO:0000256" key="8">
    <source>
        <dbReference type="ARBA" id="ARBA00022705"/>
    </source>
</evidence>
<keyword evidence="5 13" id="KW-0639">Primosome</keyword>
<dbReference type="Pfam" id="PF01896">
    <property type="entry name" value="DNA_primase_S"/>
    <property type="match status" value="1"/>
</dbReference>
<feature type="region of interest" description="Disordered" evidence="15">
    <location>
        <begin position="406"/>
        <end position="489"/>
    </location>
</feature>
<evidence type="ECO:0000256" key="15">
    <source>
        <dbReference type="SAM" id="MobiDB-lite"/>
    </source>
</evidence>
<dbReference type="Gene3D" id="1.10.8.10">
    <property type="entry name" value="DNA helicase RuvA subunit, C-terminal domain"/>
    <property type="match status" value="1"/>
</dbReference>
<evidence type="ECO:0000256" key="4">
    <source>
        <dbReference type="ARBA" id="ARBA00022478"/>
    </source>
</evidence>
<dbReference type="InterPro" id="IPR002715">
    <property type="entry name" value="Nas_poly-pep-assoc_cplx_dom"/>
</dbReference>
<keyword evidence="9" id="KW-0479">Metal-binding</keyword>
<evidence type="ECO:0000256" key="14">
    <source>
        <dbReference type="RuleBase" id="RU361272"/>
    </source>
</evidence>
<protein>
    <recommendedName>
        <fullName evidence="13 14">Multifunctional fusion protein</fullName>
    </recommendedName>
    <domain>
        <recommendedName>
            <fullName evidence="13">DNA primase</fullName>
            <ecNumber evidence="13">2.7.7.-</ecNumber>
        </recommendedName>
    </domain>
    <domain>
        <recommendedName>
            <fullName evidence="14">Transcription factor BTF3</fullName>
        </recommendedName>
    </domain>
</protein>
<dbReference type="Gene3D" id="3.90.920.10">
    <property type="entry name" value="DNA primase, PRIM domain"/>
    <property type="match status" value="1"/>
</dbReference>
<feature type="compositionally biased region" description="Basic and acidic residues" evidence="15">
    <location>
        <begin position="254"/>
        <end position="264"/>
    </location>
</feature>
<evidence type="ECO:0000259" key="16">
    <source>
        <dbReference type="PROSITE" id="PS51151"/>
    </source>
</evidence>
<evidence type="ECO:0000256" key="3">
    <source>
        <dbReference type="ARBA" id="ARBA00009762"/>
    </source>
</evidence>
<dbReference type="EC" id="2.7.7.-" evidence="13"/>
<dbReference type="SUPFAM" id="SSF56747">
    <property type="entry name" value="Prim-pol domain"/>
    <property type="match status" value="1"/>
</dbReference>
<evidence type="ECO:0000313" key="17">
    <source>
        <dbReference type="EMBL" id="KAK5600919.1"/>
    </source>
</evidence>
<dbReference type="GO" id="GO:0005658">
    <property type="term" value="C:alpha DNA polymerase:primase complex"/>
    <property type="evidence" value="ECO:0007669"/>
    <property type="project" value="UniProtKB-ARBA"/>
</dbReference>
<dbReference type="GO" id="GO:0006270">
    <property type="term" value="P:DNA replication initiation"/>
    <property type="evidence" value="ECO:0007669"/>
    <property type="project" value="UniProtKB-ARBA"/>
</dbReference>
<dbReference type="Pfam" id="PF19026">
    <property type="entry name" value="UBA_HYPK"/>
    <property type="match status" value="1"/>
</dbReference>
<dbReference type="PANTHER" id="PTHR10536">
    <property type="entry name" value="DNA PRIMASE SMALL SUBUNIT"/>
    <property type="match status" value="1"/>
</dbReference>
<comment type="catalytic activity">
    <reaction evidence="12">
        <text>ssDNA + n NTP = ssDNA/pppN(pN)n-1 hybrid + (n-1) diphosphate.</text>
        <dbReference type="EC" id="2.7.7.102"/>
    </reaction>
</comment>
<feature type="compositionally biased region" description="Low complexity" evidence="15">
    <location>
        <begin position="451"/>
        <end position="465"/>
    </location>
</feature>
<evidence type="ECO:0000256" key="11">
    <source>
        <dbReference type="ARBA" id="ARBA00023163"/>
    </source>
</evidence>
<keyword evidence="11" id="KW-0804">Transcription</keyword>
<comment type="similarity">
    <text evidence="14">Belongs to the NAC-beta family.</text>
</comment>
<keyword evidence="6 13" id="KW-0808">Transferase</keyword>
<feature type="region of interest" description="Disordered" evidence="15">
    <location>
        <begin position="254"/>
        <end position="275"/>
    </location>
</feature>
<evidence type="ECO:0000256" key="2">
    <source>
        <dbReference type="ARBA" id="ARBA00001946"/>
    </source>
</evidence>
<feature type="region of interest" description="Disordered" evidence="15">
    <location>
        <begin position="346"/>
        <end position="368"/>
    </location>
</feature>
<evidence type="ECO:0000313" key="18">
    <source>
        <dbReference type="Proteomes" id="UP001311232"/>
    </source>
</evidence>
<dbReference type="InterPro" id="IPR038187">
    <property type="entry name" value="NAC_A/B_dom_sf"/>
</dbReference>
<dbReference type="FunFam" id="3.90.920.10:FF:000001">
    <property type="entry name" value="DNA primase"/>
    <property type="match status" value="1"/>
</dbReference>
<evidence type="ECO:0000256" key="7">
    <source>
        <dbReference type="ARBA" id="ARBA00022695"/>
    </source>
</evidence>
<dbReference type="AlphaFoldDB" id="A0AAV9QWP7"/>
<dbReference type="Pfam" id="PF01849">
    <property type="entry name" value="NAC"/>
    <property type="match status" value="1"/>
</dbReference>
<comment type="cofactor">
    <cofactor evidence="2">
        <name>Mg(2+)</name>
        <dbReference type="ChEBI" id="CHEBI:18420"/>
    </cofactor>
</comment>
<dbReference type="CDD" id="cd14415">
    <property type="entry name" value="UBA_NACA_NACP1"/>
    <property type="match status" value="1"/>
</dbReference>
<evidence type="ECO:0000256" key="13">
    <source>
        <dbReference type="RuleBase" id="RU003514"/>
    </source>
</evidence>
<proteinExistence type="inferred from homology"/>
<dbReference type="SMART" id="SM01407">
    <property type="entry name" value="NAC"/>
    <property type="match status" value="1"/>
</dbReference>
<feature type="domain" description="NAC-A/B" evidence="16">
    <location>
        <begin position="478"/>
        <end position="543"/>
    </location>
</feature>
<sequence length="623" mass="71316">MPSSDYDPACLPDLLPLYYRRLFPFAQYYRWLNYGGVQKNYFQNREFSFTLKDDIYVRYQSFNTQNELEKEMQKTNPYKIDIGAVYSHRPNQHNTVKSGSFQALEKELVFDIDMTDYDDVRSCCSAADICSKCWTLMTIAIRILDRALREDFGFQNLLWVYSGRRGVHCWVCDEAARKLSAAARSAVAEYLSLIKGGEETVKKVVLTDPIHPFIRESLAVVERYFPQYALQEQDILGRRERELQQLFQHERRPDKRWDQIEDQAKKKRSTSKKGQHFEKEIMLQYCYPRLDVNVSKGVNHLLKSPFSVHPKTGRISVPMDLKDLDRFDPFAVPTISLICEELDRPKADEEGAKSEDPKEKETEKDAAERRKIRDYKRTSLAKYVKYFDQFLDGMARSWKGELIRKSATMPGEATDTVPVTEQDMQQPHAETGSGTESDSDDSVPELEEQDSAQTQTQQAQLAAAAELDEEPVSKAKQSRSEKKARKAMSKLGLRQVTGVTRVTIRKSKNILFVITKPDVYKSPASDTYIVFGEAKIEDLSQQAQLAAAEKFKVQGEATAKIQDNTQTPTVQEESEEEEVDETGVEVKDIELVMSQANVSRAKAVRALKNNNNDIVNAIMELTM</sequence>
<feature type="compositionally biased region" description="Basic residues" evidence="15">
    <location>
        <begin position="265"/>
        <end position="274"/>
    </location>
</feature>
<evidence type="ECO:0000256" key="9">
    <source>
        <dbReference type="ARBA" id="ARBA00022723"/>
    </source>
</evidence>
<accession>A0AAV9QWP7</accession>
<dbReference type="GO" id="GO:0003899">
    <property type="term" value="F:DNA-directed RNA polymerase activity"/>
    <property type="evidence" value="ECO:0007669"/>
    <property type="project" value="InterPro"/>
</dbReference>
<keyword evidence="18" id="KW-1185">Reference proteome</keyword>
<comment type="caution">
    <text evidence="17">The sequence shown here is derived from an EMBL/GenBank/DDBJ whole genome shotgun (WGS) entry which is preliminary data.</text>
</comment>
<evidence type="ECO:0000256" key="12">
    <source>
        <dbReference type="ARBA" id="ARBA00044677"/>
    </source>
</evidence>
<gene>
    <name evidence="17" type="primary">PRIM1</name>
    <name evidence="17" type="ORF">CRENBAI_006958</name>
</gene>
<keyword evidence="10" id="KW-0862">Zinc</keyword>
<dbReference type="GO" id="GO:0046872">
    <property type="term" value="F:metal ion binding"/>
    <property type="evidence" value="ECO:0007669"/>
    <property type="project" value="UniProtKB-KW"/>
</dbReference>
<organism evidence="17 18">
    <name type="scientific">Crenichthys baileyi</name>
    <name type="common">White River springfish</name>
    <dbReference type="NCBI Taxonomy" id="28760"/>
    <lineage>
        <taxon>Eukaryota</taxon>
        <taxon>Metazoa</taxon>
        <taxon>Chordata</taxon>
        <taxon>Craniata</taxon>
        <taxon>Vertebrata</taxon>
        <taxon>Euteleostomi</taxon>
        <taxon>Actinopterygii</taxon>
        <taxon>Neopterygii</taxon>
        <taxon>Teleostei</taxon>
        <taxon>Neoteleostei</taxon>
        <taxon>Acanthomorphata</taxon>
        <taxon>Ovalentaria</taxon>
        <taxon>Atherinomorphae</taxon>
        <taxon>Cyprinodontiformes</taxon>
        <taxon>Goodeidae</taxon>
        <taxon>Crenichthys</taxon>
    </lineage>
</organism>
<dbReference type="CDD" id="cd22054">
    <property type="entry name" value="NAC_NACA"/>
    <property type="match status" value="1"/>
</dbReference>
<keyword evidence="4 13" id="KW-0240">DNA-directed RNA polymerase</keyword>
<dbReference type="FunFam" id="2.20.70.30:FF:000002">
    <property type="entry name" value="Nascent polypeptide-associated complex (NAC), alpha subunit"/>
    <property type="match status" value="1"/>
</dbReference>
<dbReference type="GO" id="GO:0006269">
    <property type="term" value="P:DNA replication, synthesis of primer"/>
    <property type="evidence" value="ECO:0007669"/>
    <property type="project" value="UniProtKB-KW"/>
</dbReference>
<dbReference type="InterPro" id="IPR002755">
    <property type="entry name" value="DNA_primase_S"/>
</dbReference>
<evidence type="ECO:0000256" key="5">
    <source>
        <dbReference type="ARBA" id="ARBA00022515"/>
    </source>
</evidence>
<dbReference type="FunFam" id="1.10.8.10:FF:000006">
    <property type="entry name" value="Putative nascent polypeptide-associated complex subunit alpha"/>
    <property type="match status" value="1"/>
</dbReference>
<name>A0AAV9QWP7_9TELE</name>
<comment type="cofactor">
    <cofactor evidence="1">
        <name>Mn(2+)</name>
        <dbReference type="ChEBI" id="CHEBI:29035"/>
    </cofactor>
</comment>
<dbReference type="InterPro" id="IPR014052">
    <property type="entry name" value="DNA_primase_ssu_euk/arc"/>
</dbReference>
<dbReference type="EMBL" id="JAHHUM010002747">
    <property type="protein sequence ID" value="KAK5600919.1"/>
    <property type="molecule type" value="Genomic_DNA"/>
</dbReference>
<dbReference type="Gene3D" id="2.20.70.30">
    <property type="entry name" value="Nascent polypeptide-associated complex domain"/>
    <property type="match status" value="1"/>
</dbReference>
<evidence type="ECO:0000256" key="6">
    <source>
        <dbReference type="ARBA" id="ARBA00022679"/>
    </source>
</evidence>
<keyword evidence="7" id="KW-0548">Nucleotidyltransferase</keyword>